<organism evidence="2 3">
    <name type="scientific">Aphis craccivora</name>
    <name type="common">Cowpea aphid</name>
    <dbReference type="NCBI Taxonomy" id="307492"/>
    <lineage>
        <taxon>Eukaryota</taxon>
        <taxon>Metazoa</taxon>
        <taxon>Ecdysozoa</taxon>
        <taxon>Arthropoda</taxon>
        <taxon>Hexapoda</taxon>
        <taxon>Insecta</taxon>
        <taxon>Pterygota</taxon>
        <taxon>Neoptera</taxon>
        <taxon>Paraneoptera</taxon>
        <taxon>Hemiptera</taxon>
        <taxon>Sternorrhyncha</taxon>
        <taxon>Aphidomorpha</taxon>
        <taxon>Aphidoidea</taxon>
        <taxon>Aphididae</taxon>
        <taxon>Aphidini</taxon>
        <taxon>Aphis</taxon>
        <taxon>Aphis</taxon>
    </lineage>
</organism>
<accession>A0A6G0YJC4</accession>
<dbReference type="OrthoDB" id="7700589at2759"/>
<name>A0A6G0YJC4_APHCR</name>
<dbReference type="Proteomes" id="UP000478052">
    <property type="component" value="Unassembled WGS sequence"/>
</dbReference>
<evidence type="ECO:0008006" key="4">
    <source>
        <dbReference type="Google" id="ProtNLM"/>
    </source>
</evidence>
<sequence length="1071" mass="123649">MCSAYNRLKKHRQLKQLAQQLNNDASEVEQNQLNSNLSIADPAADVSMEVDIICNSINDHQPSNPSNGGFDSHLDYLSDSSFDFSNRSPNCSSPDNYPNVTSTIPTFREKLQNWAVRHRSNMTVELIEDLLKILRTENCYNNLPKSAAGLLKTKSYISIKIMKSLKNTNGSYAYFGVEEGLKTMVTDTYTENSIRLLFNIDGLPLYNSSNQQFWPILGLILHEQYESKPFIIAVYSDFIKEIKTLVHNGLMIDQKMFRIEIVGFSCDTPARSFIKQCKGHGGYYACERCETRGITNNKKRVYPCMNSRLRTKSSFRRQRKKEHHLDFRSILLDIPNFDPIKSVFLDSMHLLYLGIMKWLLQQWLGTTKKVNRSCKLSPSNIQRLNSNLKVFTRFVPKEFQRKKYDLNKWKHWKATQYRFFLHYCGSLVLYDILPKKMYQHFLLLVIACRVLNDTKLCIIHANYARELLRKIFQLLSSFYGLDSQIMNNHNLIHLADDVEHSKTNLSSISAFPFENYLDKIKRLIKGRNNSLSQLVRRVSEQKQNLETIQKNTIHRKQSLVINPSHSHDHEINLKSVVLYGAELSSSRPNNIVKLDSGEILSISNIKKEEQNIYFYGFKFKTSNDFFTCPCESSKIGIEKLGRFSTKETIFSLENIDKKCVLFENESETFTDAMANYQNIFTHLVIKFDEKNKQGKDIIDLVPISWTHDKDGQIYCKYPNKNEYHKIDKLCKKSIICDPSWNDFKITVVKEAHSYEQGLRRMKKAFSDTVVQSSVEELVNSSEEEEGPQQLNKNDLKTCLYDISEFGGRKIDFMPESFNNDDNNISQSEVYNSEELSKSDECNSSSSSYSNEKRFIKKPKKKCQISIIPPKKVAIHDIQKKIRQPDHYIVQPTTSNTIVTGKTIHNIQSKYCPTCGTAATESVTRANLESAKRSILYSIKEEAKVTRTLIATNSNTNLIEKIMQEENIVGLPALDLESFLDFEDFEIEKQLKTDIELIKKIKCFMAINIKCSVKLSDNMTVVIPQIMSKRVQVMYSAFGRETNGVKKLNFSATETYKHLLGIRSPYYKPNLR</sequence>
<evidence type="ECO:0000313" key="2">
    <source>
        <dbReference type="EMBL" id="KAF0756784.1"/>
    </source>
</evidence>
<proteinExistence type="predicted"/>
<dbReference type="EMBL" id="VUJU01003759">
    <property type="protein sequence ID" value="KAF0756784.1"/>
    <property type="molecule type" value="Genomic_DNA"/>
</dbReference>
<dbReference type="PANTHER" id="PTHR33053:SF24">
    <property type="entry name" value="TRANSPOSASE DOMAIN-CONTAINING PROTEIN"/>
    <property type="match status" value="1"/>
</dbReference>
<protein>
    <recommendedName>
        <fullName evidence="4">DUF4806 domain-containing protein</fullName>
    </recommendedName>
</protein>
<evidence type="ECO:0000256" key="1">
    <source>
        <dbReference type="SAM" id="MobiDB-lite"/>
    </source>
</evidence>
<dbReference type="PANTHER" id="PTHR33053">
    <property type="entry name" value="PROTEIN, PUTATIVE-RELATED"/>
    <property type="match status" value="1"/>
</dbReference>
<keyword evidence="3" id="KW-1185">Reference proteome</keyword>
<dbReference type="AlphaFoldDB" id="A0A6G0YJC4"/>
<comment type="caution">
    <text evidence="2">The sequence shown here is derived from an EMBL/GenBank/DDBJ whole genome shotgun (WGS) entry which is preliminary data.</text>
</comment>
<evidence type="ECO:0000313" key="3">
    <source>
        <dbReference type="Proteomes" id="UP000478052"/>
    </source>
</evidence>
<reference evidence="2 3" key="1">
    <citation type="submission" date="2019-08" db="EMBL/GenBank/DDBJ databases">
        <title>Whole genome of Aphis craccivora.</title>
        <authorList>
            <person name="Voronova N.V."/>
            <person name="Shulinski R.S."/>
            <person name="Bandarenka Y.V."/>
            <person name="Zhorov D.G."/>
            <person name="Warner D."/>
        </authorList>
    </citation>
    <scope>NUCLEOTIDE SEQUENCE [LARGE SCALE GENOMIC DNA]</scope>
    <source>
        <strain evidence="2">180601</strain>
        <tissue evidence="2">Whole Body</tissue>
    </source>
</reference>
<gene>
    <name evidence="2" type="ORF">FWK35_00019159</name>
</gene>
<feature type="region of interest" description="Disordered" evidence="1">
    <location>
        <begin position="829"/>
        <end position="848"/>
    </location>
</feature>